<organism evidence="3 4">
    <name type="scientific">Jejuia pallidilutea</name>
    <dbReference type="NCBI Taxonomy" id="504487"/>
    <lineage>
        <taxon>Bacteria</taxon>
        <taxon>Pseudomonadati</taxon>
        <taxon>Bacteroidota</taxon>
        <taxon>Flavobacteriia</taxon>
        <taxon>Flavobacteriales</taxon>
        <taxon>Flavobacteriaceae</taxon>
        <taxon>Jejuia</taxon>
    </lineage>
</organism>
<dbReference type="PANTHER" id="PTHR11941">
    <property type="entry name" value="ENOYL-COA HYDRATASE-RELATED"/>
    <property type="match status" value="1"/>
</dbReference>
<dbReference type="CDD" id="cd06558">
    <property type="entry name" value="crotonase-like"/>
    <property type="match status" value="1"/>
</dbReference>
<keyword evidence="3" id="KW-0456">Lyase</keyword>
<dbReference type="Gene3D" id="3.90.226.10">
    <property type="entry name" value="2-enoyl-CoA Hydratase, Chain A, domain 1"/>
    <property type="match status" value="1"/>
</dbReference>
<dbReference type="GO" id="GO:0006635">
    <property type="term" value="P:fatty acid beta-oxidation"/>
    <property type="evidence" value="ECO:0007669"/>
    <property type="project" value="TreeGrafter"/>
</dbReference>
<gene>
    <name evidence="3" type="ORF">JCM19301_1703</name>
</gene>
<dbReference type="OrthoDB" id="9775794at2"/>
<dbReference type="GO" id="GO:0004300">
    <property type="term" value="F:enoyl-CoA hydratase activity"/>
    <property type="evidence" value="ECO:0007669"/>
    <property type="project" value="UniProtKB-EC"/>
</dbReference>
<evidence type="ECO:0000256" key="2">
    <source>
        <dbReference type="RuleBase" id="RU003707"/>
    </source>
</evidence>
<comment type="similarity">
    <text evidence="1 2">Belongs to the enoyl-CoA hydratase/isomerase family.</text>
</comment>
<dbReference type="Proteomes" id="UP000029641">
    <property type="component" value="Unassembled WGS sequence"/>
</dbReference>
<proteinExistence type="inferred from homology"/>
<dbReference type="eggNOG" id="COG1024">
    <property type="taxonomic scope" value="Bacteria"/>
</dbReference>
<protein>
    <submittedName>
        <fullName evidence="3">Enoyl-CoA hydratase</fullName>
        <ecNumber evidence="3">4.2.1.17</ecNumber>
    </submittedName>
</protein>
<dbReference type="RefSeq" id="WP_042244728.1">
    <property type="nucleotide sequence ID" value="NZ_BBNR01000015.1"/>
</dbReference>
<evidence type="ECO:0000313" key="3">
    <source>
        <dbReference type="EMBL" id="GAL67988.1"/>
    </source>
</evidence>
<dbReference type="PROSITE" id="PS00166">
    <property type="entry name" value="ENOYL_COA_HYDRATASE"/>
    <property type="match status" value="1"/>
</dbReference>
<name>A0A090VVN1_9FLAO</name>
<dbReference type="PANTHER" id="PTHR11941:SF54">
    <property type="entry name" value="ENOYL-COA HYDRATASE, MITOCHONDRIAL"/>
    <property type="match status" value="1"/>
</dbReference>
<dbReference type="STRING" id="504487.JCM19538_734"/>
<accession>A0A090VVN1</accession>
<evidence type="ECO:0000313" key="4">
    <source>
        <dbReference type="Proteomes" id="UP000029641"/>
    </source>
</evidence>
<dbReference type="InterPro" id="IPR018376">
    <property type="entry name" value="Enoyl-CoA_hyd/isom_CS"/>
</dbReference>
<evidence type="ECO:0000256" key="1">
    <source>
        <dbReference type="ARBA" id="ARBA00005254"/>
    </source>
</evidence>
<dbReference type="InterPro" id="IPR001753">
    <property type="entry name" value="Enoyl-CoA_hydra/iso"/>
</dbReference>
<dbReference type="Pfam" id="PF00378">
    <property type="entry name" value="ECH_1"/>
    <property type="match status" value="1"/>
</dbReference>
<sequence length="235" mass="26100">MTDFIITNLENGLFTITLNYPEKMNCMGFDMLEGIDKAVDMAKINDDVKAILFQGAGERAFSTGANIKEFEKLKDGEVKRWIEFGNDINNKIETLSKPTVAYINGYAMGGGLELALACDFRLVSDTAILASPEVSNGWLPGWGGMTRLRRLVGEAHSKRIILFGEKLDANEALRIGLITKIVQRNEVQEFLNKLMRMKPIAYALAKSAIMDSTRTTLGTDVDFDVLAVKISHDKE</sequence>
<reference evidence="3 4" key="1">
    <citation type="journal article" date="2014" name="Genome Announc.">
        <title>Draft Genome Sequence of Marine Flavobacterium Jejuia pallidilutea Strain 11shimoA1 and Pigmentation Mutants.</title>
        <authorList>
            <person name="Takatani N."/>
            <person name="Nakanishi M."/>
            <person name="Meirelles P."/>
            <person name="Mino S."/>
            <person name="Suda W."/>
            <person name="Oshima K."/>
            <person name="Hattori M."/>
            <person name="Ohkuma M."/>
            <person name="Hosokawa M."/>
            <person name="Miyashita K."/>
            <person name="Thompson F.L."/>
            <person name="Niwa A."/>
            <person name="Sawabe T."/>
            <person name="Sawabe T."/>
        </authorList>
    </citation>
    <scope>NUCLEOTIDE SEQUENCE [LARGE SCALE GENOMIC DNA]</scope>
    <source>
        <strain evidence="3 4">JCM 19301</strain>
    </source>
</reference>
<dbReference type="AlphaFoldDB" id="A0A090VVN1"/>
<dbReference type="EMBL" id="BBNR01000015">
    <property type="protein sequence ID" value="GAL67988.1"/>
    <property type="molecule type" value="Genomic_DNA"/>
</dbReference>
<dbReference type="InterPro" id="IPR029045">
    <property type="entry name" value="ClpP/crotonase-like_dom_sf"/>
</dbReference>
<dbReference type="EC" id="4.2.1.17" evidence="3"/>
<dbReference type="SUPFAM" id="SSF52096">
    <property type="entry name" value="ClpP/crotonase"/>
    <property type="match status" value="1"/>
</dbReference>
<comment type="caution">
    <text evidence="3">The sequence shown here is derived from an EMBL/GenBank/DDBJ whole genome shotgun (WGS) entry which is preliminary data.</text>
</comment>